<keyword evidence="10 12" id="KW-0472">Membrane</keyword>
<accession>A0A2P6ARP9</accession>
<feature type="transmembrane region" description="Helical" evidence="12">
    <location>
        <begin position="78"/>
        <end position="97"/>
    </location>
</feature>
<dbReference type="EMBL" id="PTQZ01000170">
    <property type="protein sequence ID" value="PQA38258.1"/>
    <property type="molecule type" value="Genomic_DNA"/>
</dbReference>
<gene>
    <name evidence="13" type="primary">lptF</name>
    <name evidence="13" type="ORF">C5O18_07220</name>
</gene>
<dbReference type="PANTHER" id="PTHR33529">
    <property type="entry name" value="SLR0882 PROTEIN-RELATED"/>
    <property type="match status" value="1"/>
</dbReference>
<feature type="transmembrane region" description="Helical" evidence="12">
    <location>
        <begin position="55"/>
        <end position="72"/>
    </location>
</feature>
<evidence type="ECO:0000256" key="6">
    <source>
        <dbReference type="ARBA" id="ARBA00022475"/>
    </source>
</evidence>
<reference evidence="14" key="1">
    <citation type="submission" date="2018-02" db="EMBL/GenBank/DDBJ databases">
        <title>Genome sequencing of Solimonas sp. HR-BB.</title>
        <authorList>
            <person name="Lee Y."/>
            <person name="Jeon C.O."/>
        </authorList>
    </citation>
    <scope>NUCLEOTIDE SEQUENCE [LARGE SCALE GENOMIC DNA]</scope>
    <source>
        <strain evidence="14">HR-E</strain>
    </source>
</reference>
<dbReference type="GO" id="GO:0043190">
    <property type="term" value="C:ATP-binding cassette (ABC) transporter complex"/>
    <property type="evidence" value="ECO:0007669"/>
    <property type="project" value="InterPro"/>
</dbReference>
<dbReference type="InterPro" id="IPR030922">
    <property type="entry name" value="LptF"/>
</dbReference>
<dbReference type="GO" id="GO:0055085">
    <property type="term" value="P:transmembrane transport"/>
    <property type="evidence" value="ECO:0007669"/>
    <property type="project" value="InterPro"/>
</dbReference>
<protein>
    <recommendedName>
        <fullName evidence="4">Lipopolysaccharide export system permease protein LptF</fullName>
    </recommendedName>
</protein>
<comment type="caution">
    <text evidence="13">The sequence shown here is derived from an EMBL/GenBank/DDBJ whole genome shotgun (WGS) entry which is preliminary data.</text>
</comment>
<organism evidence="13 14">
    <name type="scientific">Amnimonas aquatica</name>
    <dbReference type="NCBI Taxonomy" id="2094561"/>
    <lineage>
        <taxon>Bacteria</taxon>
        <taxon>Pseudomonadati</taxon>
        <taxon>Pseudomonadota</taxon>
        <taxon>Gammaproteobacteria</taxon>
        <taxon>Moraxellales</taxon>
        <taxon>Moraxellaceae</taxon>
        <taxon>Amnimonas</taxon>
    </lineage>
</organism>
<proteinExistence type="inferred from homology"/>
<feature type="transmembrane region" description="Helical" evidence="12">
    <location>
        <begin position="22"/>
        <end position="43"/>
    </location>
</feature>
<comment type="similarity">
    <text evidence="3">Belongs to the LptF/LptG family.</text>
</comment>
<dbReference type="GO" id="GO:0015920">
    <property type="term" value="P:lipopolysaccharide transport"/>
    <property type="evidence" value="ECO:0007669"/>
    <property type="project" value="TreeGrafter"/>
</dbReference>
<dbReference type="AlphaFoldDB" id="A0A2P6ARP9"/>
<evidence type="ECO:0000256" key="4">
    <source>
        <dbReference type="ARBA" id="ARBA00014213"/>
    </source>
</evidence>
<keyword evidence="7" id="KW-0997">Cell inner membrane</keyword>
<keyword evidence="8 12" id="KW-0812">Transmembrane</keyword>
<keyword evidence="6" id="KW-1003">Cell membrane</keyword>
<comment type="subcellular location">
    <subcellularLocation>
        <location evidence="2">Cell inner membrane</location>
        <topology evidence="2">Multi-pass membrane protein</topology>
    </subcellularLocation>
</comment>
<keyword evidence="5" id="KW-0813">Transport</keyword>
<sequence length="377" mass="41950">MACVAGSRLETLGAQALIIRRYIGSQVLFTTLAVAGLLTVILMSGRLIQFFDNAASGKIAVNLVTVVLWYRLPGFLELILPLGLFMGLLLVLGRLYLDNEMAVLSAAGIGPGQHIRWLTPTVALITVMTAGLAVWWTPYGYAEADRISAEQKERSAFDLIQPGRFQRVGDRMLYADLSDDRTLLRDVLILESAKDKDGRGERQIILQADEGLRVTDPRLGGAAIELRNGERWEVRPGEADFQRVRFDSYRMRMPQADAGEREVSTIKAVPTPELRARAAGEPKAAAEWGWRWSVICLVPVVSLLALPLSRVNPRQGRYLKLLPAIVLYISYVVLLVAVKNGVEKSELSDYAFWGVHLIYLSLGLFLLYGRPFRRARA</sequence>
<evidence type="ECO:0000256" key="9">
    <source>
        <dbReference type="ARBA" id="ARBA00022989"/>
    </source>
</evidence>
<dbReference type="PANTHER" id="PTHR33529:SF7">
    <property type="entry name" value="LIPOPOLYSACCHARIDE EXPORT SYSTEM PERMEASE PROTEIN LPTF"/>
    <property type="match status" value="1"/>
</dbReference>
<evidence type="ECO:0000256" key="3">
    <source>
        <dbReference type="ARBA" id="ARBA00007725"/>
    </source>
</evidence>
<keyword evidence="14" id="KW-1185">Reference proteome</keyword>
<dbReference type="InterPro" id="IPR005495">
    <property type="entry name" value="LptG/LptF_permease"/>
</dbReference>
<comment type="function">
    <text evidence="1">Part of the ABC transporter complex LptBFG involved in the translocation of lipopolysaccharide (LPS) from the inner membrane to the outer membrane.</text>
</comment>
<dbReference type="Proteomes" id="UP000243900">
    <property type="component" value="Unassembled WGS sequence"/>
</dbReference>
<feature type="transmembrane region" description="Helical" evidence="12">
    <location>
        <begin position="321"/>
        <end position="338"/>
    </location>
</feature>
<comment type="subunit">
    <text evidence="11">Component of the lipopolysaccharide transport and assembly complex. The LptBFG transporter is composed of two ATP-binding proteins (LptB) and two transmembrane proteins (LptF and LptG).</text>
</comment>
<evidence type="ECO:0000313" key="14">
    <source>
        <dbReference type="Proteomes" id="UP000243900"/>
    </source>
</evidence>
<evidence type="ECO:0000256" key="2">
    <source>
        <dbReference type="ARBA" id="ARBA00004429"/>
    </source>
</evidence>
<evidence type="ECO:0000256" key="7">
    <source>
        <dbReference type="ARBA" id="ARBA00022519"/>
    </source>
</evidence>
<feature type="transmembrane region" description="Helical" evidence="12">
    <location>
        <begin position="117"/>
        <end position="136"/>
    </location>
</feature>
<name>A0A2P6ARP9_9GAMM</name>
<dbReference type="Pfam" id="PF03739">
    <property type="entry name" value="LptF_LptG"/>
    <property type="match status" value="1"/>
</dbReference>
<evidence type="ECO:0000256" key="11">
    <source>
        <dbReference type="ARBA" id="ARBA00026081"/>
    </source>
</evidence>
<evidence type="ECO:0000256" key="12">
    <source>
        <dbReference type="SAM" id="Phobius"/>
    </source>
</evidence>
<feature type="transmembrane region" description="Helical" evidence="12">
    <location>
        <begin position="350"/>
        <end position="368"/>
    </location>
</feature>
<evidence type="ECO:0000313" key="13">
    <source>
        <dbReference type="EMBL" id="PQA38258.1"/>
    </source>
</evidence>
<evidence type="ECO:0000256" key="10">
    <source>
        <dbReference type="ARBA" id="ARBA00023136"/>
    </source>
</evidence>
<evidence type="ECO:0000256" key="5">
    <source>
        <dbReference type="ARBA" id="ARBA00022448"/>
    </source>
</evidence>
<keyword evidence="9 12" id="KW-1133">Transmembrane helix</keyword>
<dbReference type="NCBIfam" id="TIGR04407">
    <property type="entry name" value="LptF_YjgP"/>
    <property type="match status" value="1"/>
</dbReference>
<evidence type="ECO:0000256" key="1">
    <source>
        <dbReference type="ARBA" id="ARBA00002265"/>
    </source>
</evidence>
<evidence type="ECO:0000256" key="8">
    <source>
        <dbReference type="ARBA" id="ARBA00022692"/>
    </source>
</evidence>